<organism evidence="2 3">
    <name type="scientific">Candidatus Woesebacteria bacterium GW2011_GWA1_43_12</name>
    <dbReference type="NCBI Taxonomy" id="1618557"/>
    <lineage>
        <taxon>Bacteria</taxon>
        <taxon>Candidatus Woeseibacteriota</taxon>
    </lineage>
</organism>
<sequence length="95" mass="10692">MNTLNQLTPQEQRIIEIISSHFGLDKENVTPASDLVDDLNLQPLELVDLTETLNQKLDINLDTAEASQWKTILDIVHSVMENGDPIKIQANQVNE</sequence>
<comment type="caution">
    <text evidence="2">The sequence shown here is derived from an EMBL/GenBank/DDBJ whole genome shotgun (WGS) entry which is preliminary data.</text>
</comment>
<dbReference type="SUPFAM" id="SSF47336">
    <property type="entry name" value="ACP-like"/>
    <property type="match status" value="1"/>
</dbReference>
<feature type="domain" description="Carrier" evidence="1">
    <location>
        <begin position="8"/>
        <end position="83"/>
    </location>
</feature>
<accession>A0A0G1F5B6</accession>
<dbReference type="InterPro" id="IPR036736">
    <property type="entry name" value="ACP-like_sf"/>
</dbReference>
<evidence type="ECO:0000313" key="2">
    <source>
        <dbReference type="EMBL" id="KKS90371.1"/>
    </source>
</evidence>
<dbReference type="EMBL" id="LCFI01000004">
    <property type="protein sequence ID" value="KKS90371.1"/>
    <property type="molecule type" value="Genomic_DNA"/>
</dbReference>
<dbReference type="InterPro" id="IPR009081">
    <property type="entry name" value="PP-bd_ACP"/>
</dbReference>
<dbReference type="AlphaFoldDB" id="A0A0G1F5B6"/>
<gene>
    <name evidence="2" type="ORF">UV66_C0004G0013</name>
</gene>
<evidence type="ECO:0000259" key="1">
    <source>
        <dbReference type="PROSITE" id="PS50075"/>
    </source>
</evidence>
<dbReference type="Pfam" id="PF00550">
    <property type="entry name" value="PP-binding"/>
    <property type="match status" value="1"/>
</dbReference>
<dbReference type="PROSITE" id="PS50075">
    <property type="entry name" value="CARRIER"/>
    <property type="match status" value="1"/>
</dbReference>
<proteinExistence type="predicted"/>
<evidence type="ECO:0000313" key="3">
    <source>
        <dbReference type="Proteomes" id="UP000034669"/>
    </source>
</evidence>
<dbReference type="Proteomes" id="UP000034669">
    <property type="component" value="Unassembled WGS sequence"/>
</dbReference>
<dbReference type="Gene3D" id="1.10.1200.10">
    <property type="entry name" value="ACP-like"/>
    <property type="match status" value="1"/>
</dbReference>
<reference evidence="2 3" key="1">
    <citation type="journal article" date="2015" name="Nature">
        <title>rRNA introns, odd ribosomes, and small enigmatic genomes across a large radiation of phyla.</title>
        <authorList>
            <person name="Brown C.T."/>
            <person name="Hug L.A."/>
            <person name="Thomas B.C."/>
            <person name="Sharon I."/>
            <person name="Castelle C.J."/>
            <person name="Singh A."/>
            <person name="Wilkins M.J."/>
            <person name="Williams K.H."/>
            <person name="Banfield J.F."/>
        </authorList>
    </citation>
    <scope>NUCLEOTIDE SEQUENCE [LARGE SCALE GENOMIC DNA]</scope>
</reference>
<protein>
    <submittedName>
        <fullName evidence="2">Acyl carrier protein</fullName>
    </submittedName>
</protein>
<name>A0A0G1F5B6_9BACT</name>